<comment type="caution">
    <text evidence="6">The sequence shown here is derived from an EMBL/GenBank/DDBJ whole genome shotgun (WGS) entry which is preliminary data.</text>
</comment>
<evidence type="ECO:0000313" key="7">
    <source>
        <dbReference type="Proteomes" id="UP000467240"/>
    </source>
</evidence>
<dbReference type="PROSITE" id="PS50853">
    <property type="entry name" value="FN3"/>
    <property type="match status" value="2"/>
</dbReference>
<dbReference type="EMBL" id="WBJZ01000005">
    <property type="protein sequence ID" value="KAB1659649.1"/>
    <property type="molecule type" value="Genomic_DNA"/>
</dbReference>
<dbReference type="InterPro" id="IPR036116">
    <property type="entry name" value="FN3_sf"/>
</dbReference>
<proteinExistence type="predicted"/>
<keyword evidence="2" id="KW-0326">Glycosidase</keyword>
<dbReference type="Gene3D" id="2.60.40.10">
    <property type="entry name" value="Immunoglobulins"/>
    <property type="match status" value="2"/>
</dbReference>
<evidence type="ECO:0000256" key="2">
    <source>
        <dbReference type="ARBA" id="ARBA00023295"/>
    </source>
</evidence>
<evidence type="ECO:0000256" key="4">
    <source>
        <dbReference type="SAM" id="MobiDB-lite"/>
    </source>
</evidence>
<dbReference type="Pfam" id="PF00041">
    <property type="entry name" value="fn3"/>
    <property type="match status" value="2"/>
</dbReference>
<dbReference type="SUPFAM" id="SSF49265">
    <property type="entry name" value="Fibronectin type III"/>
    <property type="match status" value="1"/>
</dbReference>
<dbReference type="CDD" id="cd00063">
    <property type="entry name" value="FN3"/>
    <property type="match status" value="2"/>
</dbReference>
<dbReference type="Proteomes" id="UP000467240">
    <property type="component" value="Unassembled WGS sequence"/>
</dbReference>
<evidence type="ECO:0000259" key="5">
    <source>
        <dbReference type="PROSITE" id="PS50853"/>
    </source>
</evidence>
<dbReference type="GO" id="GO:0016798">
    <property type="term" value="F:hydrolase activity, acting on glycosyl bonds"/>
    <property type="evidence" value="ECO:0007669"/>
    <property type="project" value="UniProtKB-KW"/>
</dbReference>
<feature type="domain" description="Fibronectin type-III" evidence="5">
    <location>
        <begin position="1483"/>
        <end position="1578"/>
    </location>
</feature>
<feature type="compositionally biased region" description="Basic and acidic residues" evidence="4">
    <location>
        <begin position="387"/>
        <end position="396"/>
    </location>
</feature>
<keyword evidence="2" id="KW-0378">Hydrolase</keyword>
<dbReference type="OrthoDB" id="5241356at2"/>
<feature type="domain" description="Fibronectin type-III" evidence="5">
    <location>
        <begin position="1582"/>
        <end position="1682"/>
    </location>
</feature>
<protein>
    <recommendedName>
        <fullName evidence="5">Fibronectin type-III domain-containing protein</fullName>
    </recommendedName>
</protein>
<dbReference type="Pfam" id="PF17963">
    <property type="entry name" value="Big_9"/>
    <property type="match status" value="8"/>
</dbReference>
<evidence type="ECO:0000256" key="3">
    <source>
        <dbReference type="ARBA" id="ARBA00023326"/>
    </source>
</evidence>
<keyword evidence="3" id="KW-0119">Carbohydrate metabolism</keyword>
<dbReference type="RefSeq" id="WP_158039813.1">
    <property type="nucleotide sequence ID" value="NZ_JACCFV010000001.1"/>
</dbReference>
<dbReference type="PANTHER" id="PTHR13817:SF73">
    <property type="entry name" value="FIBRONECTIN TYPE-III DOMAIN-CONTAINING PROTEIN"/>
    <property type="match status" value="1"/>
</dbReference>
<name>A0A7J5BZA4_9MICO</name>
<accession>A0A7J5BZA4</accession>
<keyword evidence="3" id="KW-0624">Polysaccharide degradation</keyword>
<reference evidence="6 7" key="1">
    <citation type="submission" date="2019-09" db="EMBL/GenBank/DDBJ databases">
        <title>Phylogeny of genus Pseudoclavibacter and closely related genus.</title>
        <authorList>
            <person name="Li Y."/>
        </authorList>
    </citation>
    <scope>NUCLEOTIDE SEQUENCE [LARGE SCALE GENOMIC DNA]</scope>
    <source>
        <strain evidence="6 7">DSM 23821</strain>
    </source>
</reference>
<dbReference type="PANTHER" id="PTHR13817">
    <property type="entry name" value="TITIN"/>
    <property type="match status" value="1"/>
</dbReference>
<dbReference type="InterPro" id="IPR050964">
    <property type="entry name" value="Striated_Muscle_Regulatory"/>
</dbReference>
<evidence type="ECO:0000313" key="6">
    <source>
        <dbReference type="EMBL" id="KAB1659649.1"/>
    </source>
</evidence>
<dbReference type="Gene3D" id="2.60.40.2810">
    <property type="match status" value="1"/>
</dbReference>
<dbReference type="GO" id="GO:0000272">
    <property type="term" value="P:polysaccharide catabolic process"/>
    <property type="evidence" value="ECO:0007669"/>
    <property type="project" value="UniProtKB-KW"/>
</dbReference>
<keyword evidence="1" id="KW-0677">Repeat</keyword>
<feature type="region of interest" description="Disordered" evidence="4">
    <location>
        <begin position="362"/>
        <end position="404"/>
    </location>
</feature>
<organism evidence="6 7">
    <name type="scientific">Pseudoclavibacter chungangensis</name>
    <dbReference type="NCBI Taxonomy" id="587635"/>
    <lineage>
        <taxon>Bacteria</taxon>
        <taxon>Bacillati</taxon>
        <taxon>Actinomycetota</taxon>
        <taxon>Actinomycetes</taxon>
        <taxon>Micrococcales</taxon>
        <taxon>Microbacteriaceae</taxon>
        <taxon>Pseudoclavibacter</taxon>
    </lineage>
</organism>
<dbReference type="SMART" id="SM00060">
    <property type="entry name" value="FN3"/>
    <property type="match status" value="2"/>
</dbReference>
<feature type="compositionally biased region" description="Acidic residues" evidence="4">
    <location>
        <begin position="365"/>
        <end position="378"/>
    </location>
</feature>
<dbReference type="InterPro" id="IPR013783">
    <property type="entry name" value="Ig-like_fold"/>
</dbReference>
<gene>
    <name evidence="6" type="ORF">F8O01_05145</name>
</gene>
<dbReference type="InterPro" id="IPR003961">
    <property type="entry name" value="FN3_dom"/>
</dbReference>
<sequence>MRRKAPRAGSRSQRLTTLVLCVLIAVPVAIALLHEGFPSTDVQMEPKDVWVTNSREALAGRLNAQIAELDGSVSLSSSNVTLMQDGEDVFLQDGLTGTLGRVDPAYTDLRESISTPTGSVTAYGGGVLAILDPGSGRVWALDATTTLNFDASSAEPDFQLAPDGQIAVTTSGVVVGIGAAGAEITRLEHPGAAPEQRPIDGVVADFQLTTVGDRAIVMDRETDRVLFDDGSSVQFDDDLLHVQLPGAESDRAVVATATGLQAAPMGGGVPMHLGPEVAGAADASGSARPANAGGCAYGAWAASATLVRACQGDEAEVEQIPGDLGGPLEFRVNREVVALNDLQTGNVWLPQENMRLVENWKDTVPPEDEDGAEGENDSTEQSFEDTIAERSDENHPPELNPDEFGVRAGETAYLPVLDNDSDPDGDIITIADIQGTVPPEVGALSIVDEGRALQFTAAESAASELTLTYVGDDGRGGVAQTTVTIHVLPASTENRPPESNHTSNVSVEAGQQVVVNVLGDWLDPDGDPVYVQNAVGTPSLEASTSPDGRITISSLDAELGPATIQYTVSDGSATAVGELNVTVEAPGSLAPVGTPDFARGLAGSTVTVSPLLNDLSPSGKQLTIRSAEPENGASGVTFNSDLGTVSIKSQSPGIAYVQYTVSDGTLESKGLIRFDVLDPELVEPSVTAVRDVAYVRPNQPADTAVLDNDVSTSDAVLSVQQVGMTDEARIANVAVELIDNTTVRVTASAALTAPIEIPYTITDGELSDDGTIVLVPVEPASVHKPPVGVDDSRRVRAGDYTSVDVLANDSHPDGAPIRLEPELTDLQIGNGYAFVSGDQVRFQAPNEPGTYSVGYLVSDEFGEQGGARVTFTVQGPDEASNRPPEPIEQVARVFEGASILVKVPLTGVDPDGDSVTFNGVKSSPTLGAIRSENENSFVYEAFPGAKGTDVIRYEVVDGYGQPAEGVIRIGVVPRSTETLPPVAVNDLVTAKPGSRISVPVLANDSDPGGYTIEIVPDFPEVPIDLNPQIDGRSIVLTLPPEGEALTVPYSITNGHGGTATAYIQVTLDPDAPFNPPTAADHVVPRSAFDGASSAEIDVRAGATNPTGRADELVVSLVGTNASLGELSSDGTITVTPRDTRQVIAYALTSVDTGMSASGFIMVPAFLTDSSKRQSPYLKPDLPAQVTPVDTAKSWDLGDIVQAPSGNRVTLIEPETAWAEQGNGSAVAAGDSRVQFTPKPGFRGTASITFKVTDSTGPTDVNAGIATIRLEITVGDPDLYDVPPTFVTPQVTVEQGGERTFDLSTATGHPNKAVVPQVSFSGLSGAANGVTASLSGGNGSTLKVSASLGATVGTIVPLHVTYTFRDFVQQGTINVTVVSSNQPPPRAVDDQAVGLKGQGVSIDVLANDYNPFPGQPLRLVEAVDANAGATGATVSIQGGQVRVVPSPTFVGEITVRYAIGDATGDPNRQSYGTATLRIRDVPSAPGSVSLTAAGPSTLLASWGLAQSNGEPISRYELVLTPVGSTSAPIVIDAGNSTSRTITSADGIRLGASYIAQVRAINAIGEGPFSAVSASAMPLDKPQAPQSVTVSNGFTAGGTQEGSLTVTWRPPAMDGGLISGYRINIESPASARDVANVGPGTLSYTFDGLKSGPVATEFLMTVTAINVWGESTSNPATGTLTYRAPTLVISAGAAIDKSVVPWTFYVAVRGESFLVDRTYQLQCFTGGSVTATGTSSRTGAQLNAGTELDCRAVGETQVVVVVTEGGKEVVRAEKNPF</sequence>
<evidence type="ECO:0000256" key="1">
    <source>
        <dbReference type="ARBA" id="ARBA00022737"/>
    </source>
</evidence>
<keyword evidence="7" id="KW-1185">Reference proteome</keyword>